<feature type="transmembrane region" description="Helical" evidence="1">
    <location>
        <begin position="451"/>
        <end position="470"/>
    </location>
</feature>
<feature type="transmembrane region" description="Helical" evidence="1">
    <location>
        <begin position="610"/>
        <end position="632"/>
    </location>
</feature>
<accession>A0ABS7HPL9</accession>
<keyword evidence="1" id="KW-1133">Transmembrane helix</keyword>
<comment type="caution">
    <text evidence="2">The sequence shown here is derived from an EMBL/GenBank/DDBJ whole genome shotgun (WGS) entry which is preliminary data.</text>
</comment>
<feature type="transmembrane region" description="Helical" evidence="1">
    <location>
        <begin position="580"/>
        <end position="598"/>
    </location>
</feature>
<sequence>MPPPGSSASVQSVLAVAGAGLVAVAALVFTFFNPDLEDPWARTAIIGAIAAAFLAGAPLLARRRLRFSAEAVGALGVAFVALTVTAALPFALNGWVSAALAALAAGGALALLGPRAGIRVWLWCGVVALAFVPVLLGLGGGWMPAATAGCLASAAASGALVARVPRTPERITLTVLQFGFVVTAIATIPFLSAATAAPTAILACTTFVAIAAVAVASAQHTAGAAWSGIAGAAIVAAATSSTLEALSSPAAATWIAALPTAAGLGLVLVGTLTPLHRMVSRGALFIGAVAVVAAVAVAPTLIALLALTATVAGRGRVRLLPDGEWAITAGLADLALTLALFAAITREDAADRLVSPRASGDGADAVAASPVAGVQPGEPGVGDGPGGAGMPQPLGTRWLGFLGAWYAALAFLTVLTLPEVEPWARIAIGLTAAVCASAVVVTLLRDASAAVRMPLVAGAHAAVLLAAVLSWGDPTLTVWAGAAVVATIGMLAVTVPRKGRFVHVGAGFAYALVVLATALGRAGADTIVTVCLTTCAAGAVAIAATFARRVPVREWYAVLVVTAVPFAIGVVQVVFERSGWTALSTAVIFCLALALTVTTRPALAPVVRTIAAAALVPSIAVVAVCLGAQALPMSGSPVVLPVIAAIVGATLASGDRIGLALARRLPRTAWHPAGLAIEASALLTAAIAVGLSLVRTSAGLPTTLLVLVILGVGFAATAVASPRRYAWPLAGAAFTGALWSAWGIAGVTGLEPYLLPPALGAATVAVVLTARGRRATGLYAVALGAAVVPVLFAAGLGRGDAVPSWLADDSGSPARAYALVASAWLLVAASLALSRATAPWARRLRVLRTPTLAVAIVASAAAAVQGVQWGTGATAAPTDPAIVGALTFGLIGAGAAASAARLLHRHATAGSALARTRWLGAPAVLIAGIAAWPAIERDWLVIWTMWGLAIGFLTLMVAVAVRGLRGATGLPPVWFLFAVSFVTAVVAWSPRDLRVEWFSLPLGAFLLAAGAAAMRGDAVPRTTPSLMAWPTGWTGSWALLAPGLVVMLSASVAATYTDPRTWRAILVMAIALVAILVGATRRLAAPFVIGIVVLPVENVLAFVVQIGRGIEAMPWWITLSVVGAVLLIIAVAYERRADGGSGLTARLRDLS</sequence>
<feature type="transmembrane region" description="Helical" evidence="1">
    <location>
        <begin position="753"/>
        <end position="770"/>
    </location>
</feature>
<feature type="transmembrane region" description="Helical" evidence="1">
    <location>
        <begin position="997"/>
        <end position="1016"/>
    </location>
</feature>
<feature type="transmembrane region" description="Helical" evidence="1">
    <location>
        <begin position="554"/>
        <end position="574"/>
    </location>
</feature>
<feature type="transmembrane region" description="Helical" evidence="1">
    <location>
        <begin position="67"/>
        <end position="88"/>
    </location>
</feature>
<feature type="transmembrane region" description="Helical" evidence="1">
    <location>
        <begin position="816"/>
        <end position="834"/>
    </location>
</feature>
<feature type="transmembrane region" description="Helical" evidence="1">
    <location>
        <begin position="284"/>
        <end position="313"/>
    </location>
</feature>
<feature type="transmembrane region" description="Helical" evidence="1">
    <location>
        <begin position="1037"/>
        <end position="1056"/>
    </location>
</feature>
<feature type="transmembrane region" description="Helical" evidence="1">
    <location>
        <begin position="423"/>
        <end position="444"/>
    </location>
</feature>
<evidence type="ECO:0000313" key="3">
    <source>
        <dbReference type="Proteomes" id="UP001196843"/>
    </source>
</evidence>
<feature type="transmembrane region" description="Helical" evidence="1">
    <location>
        <begin position="526"/>
        <end position="547"/>
    </location>
</feature>
<feature type="transmembrane region" description="Helical" evidence="1">
    <location>
        <begin position="941"/>
        <end position="961"/>
    </location>
</feature>
<feature type="transmembrane region" description="Helical" evidence="1">
    <location>
        <begin position="223"/>
        <end position="239"/>
    </location>
</feature>
<dbReference type="InterPro" id="IPR058062">
    <property type="entry name" value="SCO7613_C"/>
</dbReference>
<feature type="transmembrane region" description="Helical" evidence="1">
    <location>
        <begin position="251"/>
        <end position="272"/>
    </location>
</feature>
<reference evidence="2 3" key="1">
    <citation type="journal article" date="2021" name="MBio">
        <title>Poor Competitiveness of Bradyrhizobium in Pigeon Pea Root Colonization in Indian Soils.</title>
        <authorList>
            <person name="Chalasani D."/>
            <person name="Basu A."/>
            <person name="Pullabhotla S.V.S.R.N."/>
            <person name="Jorrin B."/>
            <person name="Neal A.L."/>
            <person name="Poole P.S."/>
            <person name="Podile A.R."/>
            <person name="Tkacz A."/>
        </authorList>
    </citation>
    <scope>NUCLEOTIDE SEQUENCE [LARGE SCALE GENOMIC DNA]</scope>
    <source>
        <strain evidence="2 3">HU14</strain>
    </source>
</reference>
<dbReference type="EMBL" id="JAEUAW010000012">
    <property type="protein sequence ID" value="MBW9094912.1"/>
    <property type="molecule type" value="Genomic_DNA"/>
</dbReference>
<feature type="transmembrane region" description="Helical" evidence="1">
    <location>
        <begin position="1062"/>
        <end position="1080"/>
    </location>
</feature>
<feature type="transmembrane region" description="Helical" evidence="1">
    <location>
        <begin position="777"/>
        <end position="796"/>
    </location>
</feature>
<name>A0ABS7HPL9_9MICO</name>
<feature type="transmembrane region" description="Helical" evidence="1">
    <location>
        <begin position="501"/>
        <end position="520"/>
    </location>
</feature>
<evidence type="ECO:0000313" key="2">
    <source>
        <dbReference type="EMBL" id="MBW9094912.1"/>
    </source>
</evidence>
<feature type="transmembrane region" description="Helical" evidence="1">
    <location>
        <begin position="145"/>
        <end position="164"/>
    </location>
</feature>
<dbReference type="Proteomes" id="UP001196843">
    <property type="component" value="Unassembled WGS sequence"/>
</dbReference>
<feature type="transmembrane region" description="Helical" evidence="1">
    <location>
        <begin position="398"/>
        <end position="417"/>
    </location>
</feature>
<feature type="transmembrane region" description="Helical" evidence="1">
    <location>
        <begin position="673"/>
        <end position="694"/>
    </location>
</feature>
<dbReference type="NCBIfam" id="NF047321">
    <property type="entry name" value="SCO7613_CTERM"/>
    <property type="match status" value="1"/>
</dbReference>
<feature type="transmembrane region" description="Helical" evidence="1">
    <location>
        <begin position="39"/>
        <end position="60"/>
    </location>
</feature>
<feature type="transmembrane region" description="Helical" evidence="1">
    <location>
        <begin position="1087"/>
        <end position="1107"/>
    </location>
</feature>
<feature type="transmembrane region" description="Helical" evidence="1">
    <location>
        <begin position="727"/>
        <end position="747"/>
    </location>
</feature>
<feature type="transmembrane region" description="Helical" evidence="1">
    <location>
        <begin position="1113"/>
        <end position="1133"/>
    </location>
</feature>
<dbReference type="RefSeq" id="WP_220301622.1">
    <property type="nucleotide sequence ID" value="NZ_JAEUAW010000012.1"/>
</dbReference>
<proteinExistence type="predicted"/>
<feature type="transmembrane region" description="Helical" evidence="1">
    <location>
        <begin position="700"/>
        <end position="720"/>
    </location>
</feature>
<organism evidence="2 3">
    <name type="scientific">Microbacterium jejuense</name>
    <dbReference type="NCBI Taxonomy" id="1263637"/>
    <lineage>
        <taxon>Bacteria</taxon>
        <taxon>Bacillati</taxon>
        <taxon>Actinomycetota</taxon>
        <taxon>Actinomycetes</taxon>
        <taxon>Micrococcales</taxon>
        <taxon>Microbacteriaceae</taxon>
        <taxon>Microbacterium</taxon>
    </lineage>
</organism>
<feature type="transmembrane region" description="Helical" evidence="1">
    <location>
        <begin position="12"/>
        <end position="33"/>
    </location>
</feature>
<feature type="transmembrane region" description="Helical" evidence="1">
    <location>
        <begin position="881"/>
        <end position="904"/>
    </location>
</feature>
<feature type="transmembrane region" description="Helical" evidence="1">
    <location>
        <begin position="846"/>
        <end position="869"/>
    </location>
</feature>
<feature type="transmembrane region" description="Helical" evidence="1">
    <location>
        <begin position="197"/>
        <end position="216"/>
    </location>
</feature>
<feature type="transmembrane region" description="Helical" evidence="1">
    <location>
        <begin position="171"/>
        <end position="191"/>
    </location>
</feature>
<evidence type="ECO:0000256" key="1">
    <source>
        <dbReference type="SAM" id="Phobius"/>
    </source>
</evidence>
<keyword evidence="3" id="KW-1185">Reference proteome</keyword>
<feature type="transmembrane region" description="Helical" evidence="1">
    <location>
        <begin position="476"/>
        <end position="494"/>
    </location>
</feature>
<keyword evidence="1" id="KW-0812">Transmembrane</keyword>
<feature type="transmembrane region" description="Helical" evidence="1">
    <location>
        <begin position="120"/>
        <end position="139"/>
    </location>
</feature>
<feature type="transmembrane region" description="Helical" evidence="1">
    <location>
        <begin position="94"/>
        <end position="113"/>
    </location>
</feature>
<gene>
    <name evidence="2" type="ORF">JNB62_14560</name>
</gene>
<feature type="transmembrane region" description="Helical" evidence="1">
    <location>
        <begin position="973"/>
        <end position="991"/>
    </location>
</feature>
<protein>
    <submittedName>
        <fullName evidence="2">Uncharacterized protein</fullName>
    </submittedName>
</protein>
<feature type="transmembrane region" description="Helical" evidence="1">
    <location>
        <begin position="325"/>
        <end position="344"/>
    </location>
</feature>
<feature type="transmembrane region" description="Helical" evidence="1">
    <location>
        <begin position="638"/>
        <end position="661"/>
    </location>
</feature>
<feature type="transmembrane region" description="Helical" evidence="1">
    <location>
        <begin position="916"/>
        <end position="935"/>
    </location>
</feature>
<keyword evidence="1" id="KW-0472">Membrane</keyword>